<dbReference type="Proteomes" id="UP000065473">
    <property type="component" value="Chromosome"/>
</dbReference>
<evidence type="ECO:0000256" key="3">
    <source>
        <dbReference type="ARBA" id="ARBA00022741"/>
    </source>
</evidence>
<dbReference type="InterPro" id="IPR002504">
    <property type="entry name" value="NADK"/>
</dbReference>
<keyword evidence="4 8" id="KW-0418">Kinase</keyword>
<evidence type="ECO:0000313" key="11">
    <source>
        <dbReference type="Proteomes" id="UP000065473"/>
    </source>
</evidence>
<reference evidence="10 11" key="1">
    <citation type="submission" date="2015-12" db="EMBL/GenBank/DDBJ databases">
        <title>A stable core within a dynamic pangenome in Sulfolobus acidocaldarius.</title>
        <authorList>
            <person name="Anderson R."/>
            <person name="Kouris A."/>
            <person name="Seward C."/>
            <person name="Campbell K."/>
            <person name="Whitaker R."/>
        </authorList>
    </citation>
    <scope>NUCLEOTIDE SEQUENCE [LARGE SCALE GENOMIC DNA]</scope>
    <source>
        <strain evidence="8 11">GG12-C01-09</strain>
        <strain evidence="9 10">NG05B_CO5_07</strain>
    </source>
</reference>
<evidence type="ECO:0000313" key="9">
    <source>
        <dbReference type="EMBL" id="ALU32293.1"/>
    </source>
</evidence>
<dbReference type="EMBL" id="CP013695">
    <property type="protein sequence ID" value="ALU32293.1"/>
    <property type="molecule type" value="Genomic_DNA"/>
</dbReference>
<evidence type="ECO:0000256" key="1">
    <source>
        <dbReference type="ARBA" id="ARBA00022490"/>
    </source>
</evidence>
<accession>A0A0U3FGV3</accession>
<dbReference type="InterPro" id="IPR017438">
    <property type="entry name" value="ATP-NAD_kinase_N"/>
</dbReference>
<dbReference type="GeneID" id="14550560"/>
<dbReference type="GO" id="GO:0005524">
    <property type="term" value="F:ATP binding"/>
    <property type="evidence" value="ECO:0007669"/>
    <property type="project" value="UniProtKB-KW"/>
</dbReference>
<dbReference type="RefSeq" id="WP_011276958.1">
    <property type="nucleotide sequence ID" value="NZ_BHWZ01000001.1"/>
</dbReference>
<dbReference type="AlphaFoldDB" id="A0A0U3FGV3"/>
<dbReference type="Gene3D" id="3.40.50.10330">
    <property type="entry name" value="Probable inorganic polyphosphate/atp-NAD kinase, domain 1"/>
    <property type="match status" value="1"/>
</dbReference>
<evidence type="ECO:0000313" key="10">
    <source>
        <dbReference type="Proteomes" id="UP000060043"/>
    </source>
</evidence>
<name>A0A0U3FGV3_9CREN</name>
<organism evidence="8 11">
    <name type="scientific">Sulfolobus acidocaldarius</name>
    <dbReference type="NCBI Taxonomy" id="2285"/>
    <lineage>
        <taxon>Archaea</taxon>
        <taxon>Thermoproteota</taxon>
        <taxon>Thermoprotei</taxon>
        <taxon>Sulfolobales</taxon>
        <taxon>Sulfolobaceae</taxon>
        <taxon>Sulfolobus</taxon>
    </lineage>
</organism>
<dbReference type="OMA" id="GWSMSIT"/>
<dbReference type="PANTHER" id="PTHR20275">
    <property type="entry name" value="NAD KINASE"/>
    <property type="match status" value="1"/>
</dbReference>
<evidence type="ECO:0000313" key="8">
    <source>
        <dbReference type="EMBL" id="ALU29563.1"/>
    </source>
</evidence>
<evidence type="ECO:0000256" key="7">
    <source>
        <dbReference type="ARBA" id="ARBA00023027"/>
    </source>
</evidence>
<keyword evidence="7" id="KW-0520">NAD</keyword>
<dbReference type="SUPFAM" id="SSF111331">
    <property type="entry name" value="NAD kinase/diacylglycerol kinase-like"/>
    <property type="match status" value="1"/>
</dbReference>
<dbReference type="Pfam" id="PF01513">
    <property type="entry name" value="NAD_kinase"/>
    <property type="match status" value="1"/>
</dbReference>
<evidence type="ECO:0000256" key="5">
    <source>
        <dbReference type="ARBA" id="ARBA00022840"/>
    </source>
</evidence>
<dbReference type="OrthoDB" id="77798at2157"/>
<dbReference type="PANTHER" id="PTHR20275:SF43">
    <property type="entry name" value="BIFUNCTIONAL NADP PHOSPHATASE_NAD KINASE"/>
    <property type="match status" value="1"/>
</dbReference>
<keyword evidence="3" id="KW-0547">Nucleotide-binding</keyword>
<dbReference type="InterPro" id="IPR017437">
    <property type="entry name" value="ATP-NAD_kinase_PpnK-typ_C"/>
</dbReference>
<gene>
    <name evidence="8" type="ORF">ATY89_06120</name>
    <name evidence="9" type="ORF">ATZ20_09145</name>
</gene>
<sequence>MRLRVVSKDTKDAKEIASNIKKIAIDMGFKIVEDETEDAIVVVGGDGTLLRYVKLGKPIIGIKSGRRSALFDVEPGQSKEMLLKLKNRDYKVEEYKLLEAKSKYVKDIAFNDIAILFDLPETIYGSILFESNKIIFEGDGILVSTTQGSWAWGYAANRIVVHRKVNAINVSFLNCLTPDIRALILPDNEELSIKLEDKGRPQSVRIVVDGETVGYLKTNEDDAITIKISEKKANILRFFNSVNLGNVR</sequence>
<keyword evidence="6" id="KW-0521">NADP</keyword>
<dbReference type="Proteomes" id="UP000060043">
    <property type="component" value="Chromosome"/>
</dbReference>
<dbReference type="GO" id="GO:0003951">
    <property type="term" value="F:NAD+ kinase activity"/>
    <property type="evidence" value="ECO:0007669"/>
    <property type="project" value="InterPro"/>
</dbReference>
<keyword evidence="2" id="KW-0808">Transferase</keyword>
<keyword evidence="1" id="KW-0963">Cytoplasm</keyword>
<dbReference type="Pfam" id="PF20143">
    <property type="entry name" value="NAD_kinase_C"/>
    <property type="match status" value="1"/>
</dbReference>
<protein>
    <submittedName>
        <fullName evidence="8">NAD(+) kinase</fullName>
    </submittedName>
</protein>
<dbReference type="PaxDb" id="1435377-SUSAZ_00130"/>
<dbReference type="InterPro" id="IPR016064">
    <property type="entry name" value="NAD/diacylglycerol_kinase_sf"/>
</dbReference>
<dbReference type="GO" id="GO:0006741">
    <property type="term" value="P:NADP+ biosynthetic process"/>
    <property type="evidence" value="ECO:0007669"/>
    <property type="project" value="InterPro"/>
</dbReference>
<proteinExistence type="predicted"/>
<dbReference type="EMBL" id="CP013694">
    <property type="protein sequence ID" value="ALU29563.1"/>
    <property type="molecule type" value="Genomic_DNA"/>
</dbReference>
<dbReference type="Gene3D" id="2.60.200.30">
    <property type="entry name" value="Probable inorganic polyphosphate/atp-NAD kinase, domain 2"/>
    <property type="match status" value="1"/>
</dbReference>
<evidence type="ECO:0000256" key="4">
    <source>
        <dbReference type="ARBA" id="ARBA00022777"/>
    </source>
</evidence>
<evidence type="ECO:0000256" key="2">
    <source>
        <dbReference type="ARBA" id="ARBA00022679"/>
    </source>
</evidence>
<keyword evidence="5" id="KW-0067">ATP-binding</keyword>
<dbReference type="GO" id="GO:0019674">
    <property type="term" value="P:NAD+ metabolic process"/>
    <property type="evidence" value="ECO:0007669"/>
    <property type="project" value="InterPro"/>
</dbReference>
<dbReference type="STRING" id="1435377.SUSAZ_00130"/>
<evidence type="ECO:0000256" key="6">
    <source>
        <dbReference type="ARBA" id="ARBA00022857"/>
    </source>
</evidence>